<evidence type="ECO:0000256" key="9">
    <source>
        <dbReference type="ARBA" id="ARBA00023128"/>
    </source>
</evidence>
<keyword evidence="5" id="KW-0677">Repeat</keyword>
<feature type="compositionally biased region" description="Basic and acidic residues" evidence="18">
    <location>
        <begin position="39"/>
        <end position="67"/>
    </location>
</feature>
<evidence type="ECO:0000256" key="16">
    <source>
        <dbReference type="ARBA" id="ARBA00046467"/>
    </source>
</evidence>
<comment type="subcellular location">
    <subcellularLocation>
        <location evidence="2">Mitochondrion matrix</location>
        <location evidence="2">Mitochondrion nucleoid</location>
    </subcellularLocation>
    <subcellularLocation>
        <location evidence="1">Nucleus</location>
    </subcellularLocation>
</comment>
<evidence type="ECO:0000256" key="4">
    <source>
        <dbReference type="ARBA" id="ARBA00022553"/>
    </source>
</evidence>
<evidence type="ECO:0000256" key="10">
    <source>
        <dbReference type="ARBA" id="ARBA00023159"/>
    </source>
</evidence>
<comment type="function">
    <text evidence="15">Binds to the mitochondrial light strand promoter and functions in mitochondrial transcription regulation. Component of the mitochondrial transcription initiation complex, composed at least of TFB2M, TFAM and POLRMT that is required for basal transcription of mitochondrial DNA. In this complex, TFAM recruits POLRMT to a specific promoter whereas TFB2M induces structural changes in POLRMT to enable promoter opening and trapping of the DNA non-template strand. Required for accurate and efficient promoter recognition by the mitochondrial RNA polymerase. Promotes transcription initiation from the HSP1 and the light strand promoter by binding immediately upstream of transcriptional start sites. Is able to unwind DNA. Bends the mitochondrial light strand promoter DNA into a U-turn shape via its HMG boxes. Required for maintenance of normal levels of mitochondrial DNA. May play a role in organizing and compacting mitochondrial DNA.</text>
</comment>
<dbReference type="PANTHER" id="PTHR48112">
    <property type="entry name" value="HIGH MOBILITY GROUP PROTEIN DSP1"/>
    <property type="match status" value="1"/>
</dbReference>
<dbReference type="InParanoid" id="A7SJW6"/>
<dbReference type="Pfam" id="PF09011">
    <property type="entry name" value="HMG_box_2"/>
    <property type="match status" value="1"/>
</dbReference>
<reference evidence="20 21" key="1">
    <citation type="journal article" date="2007" name="Science">
        <title>Sea anemone genome reveals ancestral eumetazoan gene repertoire and genomic organization.</title>
        <authorList>
            <person name="Putnam N.H."/>
            <person name="Srivastava M."/>
            <person name="Hellsten U."/>
            <person name="Dirks B."/>
            <person name="Chapman J."/>
            <person name="Salamov A."/>
            <person name="Terry A."/>
            <person name="Shapiro H."/>
            <person name="Lindquist E."/>
            <person name="Kapitonov V.V."/>
            <person name="Jurka J."/>
            <person name="Genikhovich G."/>
            <person name="Grigoriev I.V."/>
            <person name="Lucas S.M."/>
            <person name="Steele R.E."/>
            <person name="Finnerty J.R."/>
            <person name="Technau U."/>
            <person name="Martindale M.Q."/>
            <person name="Rokhsar D.S."/>
        </authorList>
    </citation>
    <scope>NUCLEOTIDE SEQUENCE [LARGE SCALE GENOMIC DNA]</scope>
    <source>
        <strain evidence="21">CH2 X CH6</strain>
    </source>
</reference>
<sequence length="180" mass="21022">NKPKGAKSAYNFFLQDQREKLQREEGKFSLADFSKVSAEKWKNMSEEEKETFVQKAGKDKERFKEEMQSYTPPPSEESGKKKRKKQTKDPNKPKRCLSAYFHFINLKRDDVKKDNPNASGGALSKVLGEMWSKMTDDDKTQYQDMAKKDKVRYESEMKAFKDGKLPAKQNKTKEVEEDEE</sequence>
<dbReference type="OrthoDB" id="1919336at2759"/>
<feature type="region of interest" description="Disordered" evidence="18">
    <location>
        <begin position="157"/>
        <end position="180"/>
    </location>
</feature>
<evidence type="ECO:0000313" key="21">
    <source>
        <dbReference type="Proteomes" id="UP000001593"/>
    </source>
</evidence>
<feature type="non-terminal residue" evidence="20">
    <location>
        <position position="1"/>
    </location>
</feature>
<keyword evidence="6" id="KW-0809">Transit peptide</keyword>
<evidence type="ECO:0000256" key="14">
    <source>
        <dbReference type="ARBA" id="ARBA00040582"/>
    </source>
</evidence>
<evidence type="ECO:0000256" key="15">
    <source>
        <dbReference type="ARBA" id="ARBA00045216"/>
    </source>
</evidence>
<gene>
    <name evidence="20" type="ORF">NEMVEDRAFT_v1g43780</name>
</gene>
<evidence type="ECO:0000256" key="8">
    <source>
        <dbReference type="ARBA" id="ARBA00023125"/>
    </source>
</evidence>
<dbReference type="KEGG" id="nve:5507450"/>
<keyword evidence="9" id="KW-0496">Mitochondrion</keyword>
<evidence type="ECO:0000256" key="17">
    <source>
        <dbReference type="PROSITE-ProRule" id="PRU00267"/>
    </source>
</evidence>
<dbReference type="FunCoup" id="A7SJW6">
    <property type="interactions" value="811"/>
</dbReference>
<feature type="non-terminal residue" evidence="20">
    <location>
        <position position="180"/>
    </location>
</feature>
<evidence type="ECO:0000256" key="11">
    <source>
        <dbReference type="ARBA" id="ARBA00023163"/>
    </source>
</evidence>
<dbReference type="EMBL" id="DS469681">
    <property type="protein sequence ID" value="EDO36028.1"/>
    <property type="molecule type" value="Genomic_DNA"/>
</dbReference>
<dbReference type="GO" id="GO:0005634">
    <property type="term" value="C:nucleus"/>
    <property type="evidence" value="ECO:0007669"/>
    <property type="project" value="UniProtKB-SubCell"/>
</dbReference>
<dbReference type="HOGENOM" id="CLU_082854_0_2_1"/>
<evidence type="ECO:0000313" key="20">
    <source>
        <dbReference type="EMBL" id="EDO36028.1"/>
    </source>
</evidence>
<dbReference type="GO" id="GO:0003677">
    <property type="term" value="F:DNA binding"/>
    <property type="evidence" value="ECO:0007669"/>
    <property type="project" value="UniProtKB-UniRule"/>
</dbReference>
<keyword evidence="21" id="KW-1185">Reference proteome</keyword>
<dbReference type="InterPro" id="IPR009071">
    <property type="entry name" value="HMG_box_dom"/>
</dbReference>
<dbReference type="PANTHER" id="PTHR48112:SF32">
    <property type="entry name" value="HIGH MOBILITY GROUP PROTEIN B3"/>
    <property type="match status" value="1"/>
</dbReference>
<dbReference type="SUPFAM" id="SSF47095">
    <property type="entry name" value="HMG-box"/>
    <property type="match status" value="2"/>
</dbReference>
<dbReference type="STRING" id="45351.A7SJW6"/>
<feature type="domain" description="HMG box" evidence="19">
    <location>
        <begin position="93"/>
        <end position="161"/>
    </location>
</feature>
<evidence type="ECO:0000256" key="2">
    <source>
        <dbReference type="ARBA" id="ARBA00004436"/>
    </source>
</evidence>
<keyword evidence="7" id="KW-0805">Transcription regulation</keyword>
<evidence type="ECO:0000256" key="18">
    <source>
        <dbReference type="SAM" id="MobiDB-lite"/>
    </source>
</evidence>
<keyword evidence="10" id="KW-0010">Activator</keyword>
<dbReference type="Pfam" id="PF00505">
    <property type="entry name" value="HMG_box"/>
    <property type="match status" value="1"/>
</dbReference>
<feature type="region of interest" description="Disordered" evidence="18">
    <location>
        <begin position="39"/>
        <end position="96"/>
    </location>
</feature>
<evidence type="ECO:0000259" key="19">
    <source>
        <dbReference type="PROSITE" id="PS50118"/>
    </source>
</evidence>
<dbReference type="PRINTS" id="PR00886">
    <property type="entry name" value="HIGHMOBLTY12"/>
</dbReference>
<dbReference type="Gene3D" id="1.10.30.10">
    <property type="entry name" value="High mobility group box domain"/>
    <property type="match status" value="2"/>
</dbReference>
<dbReference type="PhylomeDB" id="A7SJW6"/>
<dbReference type="InterPro" id="IPR050342">
    <property type="entry name" value="HMGB"/>
</dbReference>
<evidence type="ECO:0000256" key="7">
    <source>
        <dbReference type="ARBA" id="ARBA00023015"/>
    </source>
</evidence>
<name>A7SJW6_NEMVE</name>
<dbReference type="InterPro" id="IPR036910">
    <property type="entry name" value="HMG_box_dom_sf"/>
</dbReference>
<evidence type="ECO:0000256" key="3">
    <source>
        <dbReference type="ARBA" id="ARBA00008774"/>
    </source>
</evidence>
<dbReference type="Proteomes" id="UP000001593">
    <property type="component" value="Unassembled WGS sequence"/>
</dbReference>
<dbReference type="FunFam" id="1.10.30.10:FF:000043">
    <property type="entry name" value="Transcription factor A, mitochondrial"/>
    <property type="match status" value="1"/>
</dbReference>
<dbReference type="eggNOG" id="KOG0381">
    <property type="taxonomic scope" value="Eukaryota"/>
</dbReference>
<protein>
    <recommendedName>
        <fullName evidence="14">Transcription factor A, mitochondrial</fullName>
    </recommendedName>
</protein>
<dbReference type="PROSITE" id="PS50118">
    <property type="entry name" value="HMG_BOX_2"/>
    <property type="match status" value="2"/>
</dbReference>
<feature type="domain" description="HMG box" evidence="19">
    <location>
        <begin position="3"/>
        <end position="71"/>
    </location>
</feature>
<keyword evidence="4" id="KW-0597">Phosphoprotein</keyword>
<keyword evidence="12 17" id="KW-0539">Nucleus</keyword>
<evidence type="ECO:0000256" key="12">
    <source>
        <dbReference type="ARBA" id="ARBA00023242"/>
    </source>
</evidence>
<keyword evidence="11" id="KW-0804">Transcription</keyword>
<proteinExistence type="inferred from homology"/>
<feature type="DNA-binding region" description="HMG box" evidence="17">
    <location>
        <begin position="93"/>
        <end position="161"/>
    </location>
</feature>
<evidence type="ECO:0000256" key="1">
    <source>
        <dbReference type="ARBA" id="ARBA00004123"/>
    </source>
</evidence>
<keyword evidence="8 17" id="KW-0238">DNA-binding</keyword>
<accession>A7SJW6</accession>
<feature type="DNA-binding region" description="HMG box" evidence="17">
    <location>
        <begin position="3"/>
        <end position="71"/>
    </location>
</feature>
<dbReference type="AlphaFoldDB" id="A7SJW6"/>
<evidence type="ECO:0000256" key="13">
    <source>
        <dbReference type="ARBA" id="ARBA00023271"/>
    </source>
</evidence>
<evidence type="ECO:0000256" key="6">
    <source>
        <dbReference type="ARBA" id="ARBA00022946"/>
    </source>
</evidence>
<comment type="subunit">
    <text evidence="16">Monomer; binds DNA as a monomer. Homodimer. Component of the mitochondrial transcription initiation complex, composed at least of TFB2M, TFAM and POLRMT. In this complex TFAM recruits POLRMT to the promoter whereas TFB2M induces structural changes in POLRMT to enable promoter opening and trapping of the DNA non-template strand. Upon metabolic stress, forms a complex composed of FOXO3, SIRT3, TFAM and POLRMT. Interacts with TFB1M and TFB2M. Interacts with CLPX; this enhances DNA-binding.</text>
</comment>
<organism evidence="20 21">
    <name type="scientific">Nematostella vectensis</name>
    <name type="common">Starlet sea anemone</name>
    <dbReference type="NCBI Taxonomy" id="45351"/>
    <lineage>
        <taxon>Eukaryota</taxon>
        <taxon>Metazoa</taxon>
        <taxon>Cnidaria</taxon>
        <taxon>Anthozoa</taxon>
        <taxon>Hexacorallia</taxon>
        <taxon>Actiniaria</taxon>
        <taxon>Edwardsiidae</taxon>
        <taxon>Nematostella</taxon>
    </lineage>
</organism>
<dbReference type="SMART" id="SM00398">
    <property type="entry name" value="HMG"/>
    <property type="match status" value="2"/>
</dbReference>
<keyword evidence="13" id="KW-1135">Mitochondrion nucleoid</keyword>
<dbReference type="OMA" id="SHAFFGQ"/>
<comment type="similarity">
    <text evidence="3">Belongs to the HMGB family.</text>
</comment>
<evidence type="ECO:0000256" key="5">
    <source>
        <dbReference type="ARBA" id="ARBA00022737"/>
    </source>
</evidence>
<dbReference type="GO" id="GO:0042645">
    <property type="term" value="C:mitochondrial nucleoid"/>
    <property type="evidence" value="ECO:0007669"/>
    <property type="project" value="UniProtKB-SubCell"/>
</dbReference>